<comment type="cofactor">
    <cofactor evidence="1">
        <name>FAD</name>
        <dbReference type="ChEBI" id="CHEBI:57692"/>
    </cofactor>
</comment>
<comment type="caution">
    <text evidence="6">The sequence shown here is derived from an EMBL/GenBank/DDBJ whole genome shotgun (WGS) entry which is preliminary data.</text>
</comment>
<dbReference type="PANTHER" id="PTHR43004">
    <property type="entry name" value="TRK SYSTEM POTASSIUM UPTAKE PROTEIN"/>
    <property type="match status" value="1"/>
</dbReference>
<protein>
    <submittedName>
        <fullName evidence="6">2-polyprenyl-6-methoxyphenol hydroxylase-like FAD-dependent oxidoreductase</fullName>
    </submittedName>
</protein>
<dbReference type="PANTHER" id="PTHR43004:SF19">
    <property type="entry name" value="BINDING MONOOXYGENASE, PUTATIVE (JCVI)-RELATED"/>
    <property type="match status" value="1"/>
</dbReference>
<organism evidence="6 7">
    <name type="scientific">Paraburkholderia eburnea</name>
    <dbReference type="NCBI Taxonomy" id="1189126"/>
    <lineage>
        <taxon>Bacteria</taxon>
        <taxon>Pseudomonadati</taxon>
        <taxon>Pseudomonadota</taxon>
        <taxon>Betaproteobacteria</taxon>
        <taxon>Burkholderiales</taxon>
        <taxon>Burkholderiaceae</taxon>
        <taxon>Paraburkholderia</taxon>
    </lineage>
</organism>
<evidence type="ECO:0000256" key="3">
    <source>
        <dbReference type="ARBA" id="ARBA00022630"/>
    </source>
</evidence>
<dbReference type="Gene3D" id="3.50.50.60">
    <property type="entry name" value="FAD/NAD(P)-binding domain"/>
    <property type="match status" value="1"/>
</dbReference>
<keyword evidence="7" id="KW-1185">Reference proteome</keyword>
<dbReference type="AlphaFoldDB" id="A0A2S4M290"/>
<evidence type="ECO:0000259" key="5">
    <source>
        <dbReference type="Pfam" id="PF01494"/>
    </source>
</evidence>
<feature type="domain" description="FAD-binding" evidence="5">
    <location>
        <begin position="6"/>
        <end position="344"/>
    </location>
</feature>
<keyword evidence="3" id="KW-0285">Flavoprotein</keyword>
<dbReference type="NCBIfam" id="NF004832">
    <property type="entry name" value="PRK06184.1"/>
    <property type="match status" value="1"/>
</dbReference>
<dbReference type="Gene3D" id="3.40.30.120">
    <property type="match status" value="1"/>
</dbReference>
<dbReference type="GO" id="GO:0071949">
    <property type="term" value="F:FAD binding"/>
    <property type="evidence" value="ECO:0007669"/>
    <property type="project" value="InterPro"/>
</dbReference>
<sequence length="496" mass="54159">MREISVDVVISGAGAAGLTLAIELARRGVSFCLLDKLEAPFGGSRGKGIQPRTLEIFEDLGILDRMLLAGGPYPPERKYREDGSYFEQEVHGCDEPTPSEPYRSPLLVAQFRSESVMRERLAELGHQVQYGCELVGLEQDEDGVVARVAGQAGERTIRTRFLVGADGGRSFVRNAMGIGFPGKTLGVRAVVADVFLSGLERDVWHRFNEGSMERQLSLCPLVGTEMFQLQAPVALEGDIDLRAEGLAVMVHARTGRDDIHIESVSWASAYNMNARLADRYRDGRVFLVGDAAHIHPPTGGQGLNTSVQDAFNLGWKLAAVINGAPDSLLDSYEAERRAVAAEMLGLTTRLLDAMKRGDNRRGREVRQLDIGYPESALALECPQRSSGPRAGDRAPDAPIRRISGHSARVFDLLKGAHWTLFGYGVDRDRVAPRAGLHIHTFGVRGDVVDDGGHFKNAYAAENGDWVLVRPDGYIGAIVSNDNLASLEHYFQFDALP</sequence>
<comment type="similarity">
    <text evidence="2">Belongs to the PheA/TfdB FAD monooxygenase family.</text>
</comment>
<dbReference type="InterPro" id="IPR050641">
    <property type="entry name" value="RIFMO-like"/>
</dbReference>
<dbReference type="Pfam" id="PF21274">
    <property type="entry name" value="Rng_hyd_C"/>
    <property type="match status" value="1"/>
</dbReference>
<evidence type="ECO:0000313" key="7">
    <source>
        <dbReference type="Proteomes" id="UP000237381"/>
    </source>
</evidence>
<dbReference type="InterPro" id="IPR036249">
    <property type="entry name" value="Thioredoxin-like_sf"/>
</dbReference>
<dbReference type="GO" id="GO:0016709">
    <property type="term" value="F:oxidoreductase activity, acting on paired donors, with incorporation or reduction of molecular oxygen, NAD(P)H as one donor, and incorporation of one atom of oxygen"/>
    <property type="evidence" value="ECO:0007669"/>
    <property type="project" value="UniProtKB-ARBA"/>
</dbReference>
<dbReference type="PRINTS" id="PR00420">
    <property type="entry name" value="RNGMNOXGNASE"/>
</dbReference>
<dbReference type="InterPro" id="IPR036188">
    <property type="entry name" value="FAD/NAD-bd_sf"/>
</dbReference>
<evidence type="ECO:0000313" key="6">
    <source>
        <dbReference type="EMBL" id="POR48810.1"/>
    </source>
</evidence>
<dbReference type="InterPro" id="IPR002938">
    <property type="entry name" value="FAD-bd"/>
</dbReference>
<dbReference type="SUPFAM" id="SSF52833">
    <property type="entry name" value="Thioredoxin-like"/>
    <property type="match status" value="1"/>
</dbReference>
<dbReference type="Proteomes" id="UP000237381">
    <property type="component" value="Unassembled WGS sequence"/>
</dbReference>
<dbReference type="EMBL" id="PQGA01000013">
    <property type="protein sequence ID" value="POR48810.1"/>
    <property type="molecule type" value="Genomic_DNA"/>
</dbReference>
<gene>
    <name evidence="6" type="ORF">B0G62_11395</name>
</gene>
<accession>A0A2S4M290</accession>
<evidence type="ECO:0000256" key="1">
    <source>
        <dbReference type="ARBA" id="ARBA00001974"/>
    </source>
</evidence>
<dbReference type="Gene3D" id="3.30.70.2450">
    <property type="match status" value="1"/>
</dbReference>
<evidence type="ECO:0000256" key="2">
    <source>
        <dbReference type="ARBA" id="ARBA00007801"/>
    </source>
</evidence>
<dbReference type="SUPFAM" id="SSF51905">
    <property type="entry name" value="FAD/NAD(P)-binding domain"/>
    <property type="match status" value="1"/>
</dbReference>
<keyword evidence="4" id="KW-0274">FAD</keyword>
<proteinExistence type="inferred from homology"/>
<evidence type="ECO:0000256" key="4">
    <source>
        <dbReference type="ARBA" id="ARBA00022827"/>
    </source>
</evidence>
<dbReference type="Pfam" id="PF01494">
    <property type="entry name" value="FAD_binding_3"/>
    <property type="match status" value="1"/>
</dbReference>
<reference evidence="6 7" key="1">
    <citation type="submission" date="2018-01" db="EMBL/GenBank/DDBJ databases">
        <title>Genomic Encyclopedia of Type Strains, Phase III (KMG-III): the genomes of soil and plant-associated and newly described type strains.</title>
        <authorList>
            <person name="Whitman W."/>
        </authorList>
    </citation>
    <scope>NUCLEOTIDE SEQUENCE [LARGE SCALE GENOMIC DNA]</scope>
    <source>
        <strain evidence="6 7">JCM 18070</strain>
    </source>
</reference>
<name>A0A2S4M290_9BURK</name>
<dbReference type="RefSeq" id="WP_244193328.1">
    <property type="nucleotide sequence ID" value="NZ_PQGA01000013.1"/>
</dbReference>